<accession>A0A1B9GD54</accession>
<evidence type="ECO:0000313" key="2">
    <source>
        <dbReference type="EMBL" id="WVW79791.1"/>
    </source>
</evidence>
<reference evidence="2" key="2">
    <citation type="submission" date="2013-07" db="EMBL/GenBank/DDBJ databases">
        <authorList>
            <consortium name="The Broad Institute Genome Sequencing Platform"/>
            <person name="Cuomo C."/>
            <person name="Litvintseva A."/>
            <person name="Chen Y."/>
            <person name="Heitman J."/>
            <person name="Sun S."/>
            <person name="Springer D."/>
            <person name="Dromer F."/>
            <person name="Young S.K."/>
            <person name="Zeng Q."/>
            <person name="Gargeya S."/>
            <person name="Fitzgerald M."/>
            <person name="Abouelleil A."/>
            <person name="Alvarado L."/>
            <person name="Berlin A.M."/>
            <person name="Chapman S.B."/>
            <person name="Dewar J."/>
            <person name="Goldberg J."/>
            <person name="Griggs A."/>
            <person name="Gujja S."/>
            <person name="Hansen M."/>
            <person name="Howarth C."/>
            <person name="Imamovic A."/>
            <person name="Larimer J."/>
            <person name="McCowan C."/>
            <person name="Murphy C."/>
            <person name="Pearson M."/>
            <person name="Priest M."/>
            <person name="Roberts A."/>
            <person name="Saif S."/>
            <person name="Shea T."/>
            <person name="Sykes S."/>
            <person name="Wortman J."/>
            <person name="Nusbaum C."/>
            <person name="Birren B."/>
        </authorList>
    </citation>
    <scope>NUCLEOTIDE SEQUENCE</scope>
    <source>
        <strain evidence="2">CBS 10118</strain>
    </source>
</reference>
<dbReference type="AlphaFoldDB" id="A0A1B9GD54"/>
<dbReference type="EMBL" id="CP144541">
    <property type="protein sequence ID" value="WVW79791.1"/>
    <property type="molecule type" value="Genomic_DNA"/>
</dbReference>
<dbReference type="VEuPathDB" id="FungiDB:I302_00441"/>
<dbReference type="Proteomes" id="UP000092730">
    <property type="component" value="Chromosome 1"/>
</dbReference>
<reference evidence="2" key="4">
    <citation type="submission" date="2024-02" db="EMBL/GenBank/DDBJ databases">
        <title>Comparative genomics of Cryptococcus and Kwoniella reveals pathogenesis evolution and contrasting modes of karyotype evolution via chromosome fusion or intercentromeric recombination.</title>
        <authorList>
            <person name="Coelho M.A."/>
            <person name="David-Palma M."/>
            <person name="Shea T."/>
            <person name="Bowers K."/>
            <person name="McGinley-Smith S."/>
            <person name="Mohammad A.W."/>
            <person name="Gnirke A."/>
            <person name="Yurkov A.M."/>
            <person name="Nowrousian M."/>
            <person name="Sun S."/>
            <person name="Cuomo C.A."/>
            <person name="Heitman J."/>
        </authorList>
    </citation>
    <scope>NUCLEOTIDE SEQUENCE</scope>
    <source>
        <strain evidence="2">CBS 10118</strain>
    </source>
</reference>
<evidence type="ECO:0000313" key="3">
    <source>
        <dbReference type="Proteomes" id="UP000092730"/>
    </source>
</evidence>
<gene>
    <name evidence="1" type="ORF">I302_00441</name>
    <name evidence="2" type="ORF">I302_101761</name>
</gene>
<sequence>MTKEYLSTSARGHHTPHGKLLCNVSCVSWKNFSEEHQERNSYIAKLFRVFSDPKEISVEWMKPKDAEPVFNPADTQPNEPFDPTVLQSLLVSPLPARLILHNTPYHAIPIFNVPIPLQISICTFPRSYFCLAEWHTPDCLGCSFQYRRRVIPQLMKAALENQQTWTIQTSTRSEWERGILSAYQIRKIIKEIKGNSAFYLEPPLRVLFHDAEKIDKVRKWCEDLIVGYEGEGGDDQ</sequence>
<dbReference type="GeneID" id="30204840"/>
<dbReference type="KEGG" id="kbi:30204840"/>
<dbReference type="EMBL" id="KI894018">
    <property type="protein sequence ID" value="OCF28950.1"/>
    <property type="molecule type" value="Genomic_DNA"/>
</dbReference>
<proteinExistence type="predicted"/>
<evidence type="ECO:0000313" key="1">
    <source>
        <dbReference type="EMBL" id="OCF28950.1"/>
    </source>
</evidence>
<organism evidence="1">
    <name type="scientific">Kwoniella bestiolae CBS 10118</name>
    <dbReference type="NCBI Taxonomy" id="1296100"/>
    <lineage>
        <taxon>Eukaryota</taxon>
        <taxon>Fungi</taxon>
        <taxon>Dikarya</taxon>
        <taxon>Basidiomycota</taxon>
        <taxon>Agaricomycotina</taxon>
        <taxon>Tremellomycetes</taxon>
        <taxon>Tremellales</taxon>
        <taxon>Cryptococcaceae</taxon>
        <taxon>Kwoniella</taxon>
    </lineage>
</organism>
<reference evidence="1" key="1">
    <citation type="submission" date="2013-07" db="EMBL/GenBank/DDBJ databases">
        <title>The Genome Sequence of Cryptococcus bestiolae CBS10118.</title>
        <authorList>
            <consortium name="The Broad Institute Genome Sequencing Platform"/>
            <person name="Cuomo C."/>
            <person name="Litvintseva A."/>
            <person name="Chen Y."/>
            <person name="Heitman J."/>
            <person name="Sun S."/>
            <person name="Springer D."/>
            <person name="Dromer F."/>
            <person name="Young S.K."/>
            <person name="Zeng Q."/>
            <person name="Gargeya S."/>
            <person name="Fitzgerald M."/>
            <person name="Abouelleil A."/>
            <person name="Alvarado L."/>
            <person name="Berlin A.M."/>
            <person name="Chapman S.B."/>
            <person name="Dewar J."/>
            <person name="Goldberg J."/>
            <person name="Griggs A."/>
            <person name="Gujja S."/>
            <person name="Hansen M."/>
            <person name="Howarth C."/>
            <person name="Imamovic A."/>
            <person name="Larimer J."/>
            <person name="McCowan C."/>
            <person name="Murphy C."/>
            <person name="Pearson M."/>
            <person name="Priest M."/>
            <person name="Roberts A."/>
            <person name="Saif S."/>
            <person name="Shea T."/>
            <person name="Sykes S."/>
            <person name="Wortman J."/>
            <person name="Nusbaum C."/>
            <person name="Birren B."/>
        </authorList>
    </citation>
    <scope>NUCLEOTIDE SEQUENCE [LARGE SCALE GENOMIC DNA]</scope>
    <source>
        <strain evidence="1">CBS 10118</strain>
    </source>
</reference>
<name>A0A1B9GD54_9TREE</name>
<dbReference type="RefSeq" id="XP_019050020.1">
    <property type="nucleotide sequence ID" value="XM_019187142.1"/>
</dbReference>
<keyword evidence="3" id="KW-1185">Reference proteome</keyword>
<reference evidence="1" key="3">
    <citation type="submission" date="2014-01" db="EMBL/GenBank/DDBJ databases">
        <title>Evolution of pathogenesis and genome organization in the Tremellales.</title>
        <authorList>
            <person name="Cuomo C."/>
            <person name="Litvintseva A."/>
            <person name="Heitman J."/>
            <person name="Chen Y."/>
            <person name="Sun S."/>
            <person name="Springer D."/>
            <person name="Dromer F."/>
            <person name="Young S."/>
            <person name="Zeng Q."/>
            <person name="Chapman S."/>
            <person name="Gujja S."/>
            <person name="Saif S."/>
            <person name="Birren B."/>
        </authorList>
    </citation>
    <scope>NUCLEOTIDE SEQUENCE</scope>
    <source>
        <strain evidence="1">CBS 10118</strain>
    </source>
</reference>
<protein>
    <submittedName>
        <fullName evidence="1">Uncharacterized protein</fullName>
    </submittedName>
</protein>